<dbReference type="Gene3D" id="3.60.20.10">
    <property type="entry name" value="Glutamine Phosphoribosylpyrophosphate, subunit 1, domain 1"/>
    <property type="match status" value="1"/>
</dbReference>
<feature type="domain" description="Glutamine amidotransferase type-2" evidence="11">
    <location>
        <begin position="2"/>
        <end position="216"/>
    </location>
</feature>
<organism evidence="12 13">
    <name type="scientific">Bordetella genomosp. 1</name>
    <dbReference type="NCBI Taxonomy" id="1395607"/>
    <lineage>
        <taxon>Bacteria</taxon>
        <taxon>Pseudomonadati</taxon>
        <taxon>Pseudomonadota</taxon>
        <taxon>Betaproteobacteria</taxon>
        <taxon>Burkholderiales</taxon>
        <taxon>Alcaligenaceae</taxon>
        <taxon>Bordetella</taxon>
    </lineage>
</organism>
<comment type="pathway">
    <text evidence="1">Amino-acid biosynthesis; L-asparagine biosynthesis; L-asparagine from L-aspartate (L-Gln route): step 1/1.</text>
</comment>
<evidence type="ECO:0000256" key="5">
    <source>
        <dbReference type="ARBA" id="ARBA00022840"/>
    </source>
</evidence>
<evidence type="ECO:0000256" key="3">
    <source>
        <dbReference type="ARBA" id="ARBA00012737"/>
    </source>
</evidence>
<reference evidence="12 13" key="1">
    <citation type="submission" date="2017-05" db="EMBL/GenBank/DDBJ databases">
        <title>Complete and WGS of Bordetella genogroups.</title>
        <authorList>
            <person name="Spilker T."/>
            <person name="LiPuma J."/>
        </authorList>
    </citation>
    <scope>NUCLEOTIDE SEQUENCE [LARGE SCALE GENOMIC DNA]</scope>
    <source>
        <strain evidence="12 13">AU17610</strain>
    </source>
</reference>
<dbReference type="SUPFAM" id="SSF56235">
    <property type="entry name" value="N-terminal nucleophile aminohydrolases (Ntn hydrolases)"/>
    <property type="match status" value="1"/>
</dbReference>
<dbReference type="GO" id="GO:0005524">
    <property type="term" value="F:ATP binding"/>
    <property type="evidence" value="ECO:0007669"/>
    <property type="project" value="UniProtKB-KW"/>
</dbReference>
<feature type="binding site" evidence="9">
    <location>
        <position position="102"/>
    </location>
    <ligand>
        <name>L-glutamine</name>
        <dbReference type="ChEBI" id="CHEBI:58359"/>
    </ligand>
</feature>
<keyword evidence="8" id="KW-0028">Amino-acid biosynthesis</keyword>
<feature type="binding site" evidence="9">
    <location>
        <position position="304"/>
    </location>
    <ligand>
        <name>ATP</name>
        <dbReference type="ChEBI" id="CHEBI:30616"/>
    </ligand>
</feature>
<evidence type="ECO:0000256" key="1">
    <source>
        <dbReference type="ARBA" id="ARBA00005187"/>
    </source>
</evidence>
<evidence type="ECO:0000256" key="6">
    <source>
        <dbReference type="ARBA" id="ARBA00022962"/>
    </source>
</evidence>
<gene>
    <name evidence="12" type="primary">asnB</name>
    <name evidence="12" type="ORF">CEG14_22830</name>
</gene>
<dbReference type="InterPro" id="IPR001962">
    <property type="entry name" value="Asn_synthase"/>
</dbReference>
<feature type="binding site" evidence="9">
    <location>
        <begin position="377"/>
        <end position="378"/>
    </location>
    <ligand>
        <name>ATP</name>
        <dbReference type="ChEBI" id="CHEBI:30616"/>
    </ligand>
</feature>
<protein>
    <recommendedName>
        <fullName evidence="3">asparagine synthase (glutamine-hydrolyzing)</fullName>
        <ecNumber evidence="3">6.3.5.4</ecNumber>
    </recommendedName>
</protein>
<dbReference type="SUPFAM" id="SSF52402">
    <property type="entry name" value="Adenine nucleotide alpha hydrolases-like"/>
    <property type="match status" value="1"/>
</dbReference>
<name>A0A261RW14_9BORD</name>
<comment type="catalytic activity">
    <reaction evidence="7">
        <text>L-aspartate + L-glutamine + ATP + H2O = L-asparagine + L-glutamate + AMP + diphosphate + H(+)</text>
        <dbReference type="Rhea" id="RHEA:12228"/>
        <dbReference type="ChEBI" id="CHEBI:15377"/>
        <dbReference type="ChEBI" id="CHEBI:15378"/>
        <dbReference type="ChEBI" id="CHEBI:29985"/>
        <dbReference type="ChEBI" id="CHEBI:29991"/>
        <dbReference type="ChEBI" id="CHEBI:30616"/>
        <dbReference type="ChEBI" id="CHEBI:33019"/>
        <dbReference type="ChEBI" id="CHEBI:58048"/>
        <dbReference type="ChEBI" id="CHEBI:58359"/>
        <dbReference type="ChEBI" id="CHEBI:456215"/>
        <dbReference type="EC" id="6.3.5.4"/>
    </reaction>
</comment>
<dbReference type="PANTHER" id="PTHR43284:SF1">
    <property type="entry name" value="ASPARAGINE SYNTHETASE"/>
    <property type="match status" value="1"/>
</dbReference>
<evidence type="ECO:0000313" key="12">
    <source>
        <dbReference type="EMBL" id="OZI28780.1"/>
    </source>
</evidence>
<comment type="similarity">
    <text evidence="2">Belongs to the asparagine synthetase family.</text>
</comment>
<keyword evidence="4 9" id="KW-0547">Nucleotide-binding</keyword>
<evidence type="ECO:0000256" key="8">
    <source>
        <dbReference type="PIRSR" id="PIRSR001589-1"/>
    </source>
</evidence>
<keyword evidence="5 9" id="KW-0067">ATP-binding</keyword>
<dbReference type="InterPro" id="IPR006426">
    <property type="entry name" value="Asn_synth_AEB"/>
</dbReference>
<dbReference type="GO" id="GO:0006529">
    <property type="term" value="P:asparagine biosynthetic process"/>
    <property type="evidence" value="ECO:0007669"/>
    <property type="project" value="UniProtKB-KW"/>
</dbReference>
<keyword evidence="6 8" id="KW-0315">Glutamine amidotransferase</keyword>
<dbReference type="Pfam" id="PF13522">
    <property type="entry name" value="GATase_6"/>
    <property type="match status" value="1"/>
</dbReference>
<evidence type="ECO:0000259" key="11">
    <source>
        <dbReference type="PROSITE" id="PS51278"/>
    </source>
</evidence>
<evidence type="ECO:0000256" key="2">
    <source>
        <dbReference type="ARBA" id="ARBA00005752"/>
    </source>
</evidence>
<evidence type="ECO:0000256" key="4">
    <source>
        <dbReference type="ARBA" id="ARBA00022741"/>
    </source>
</evidence>
<dbReference type="NCBIfam" id="TIGR01536">
    <property type="entry name" value="asn_synth_AEB"/>
    <property type="match status" value="1"/>
</dbReference>
<dbReference type="GO" id="GO:0004066">
    <property type="term" value="F:asparagine synthase (glutamine-hydrolyzing) activity"/>
    <property type="evidence" value="ECO:0007669"/>
    <property type="project" value="UniProtKB-EC"/>
</dbReference>
<dbReference type="OrthoDB" id="9763290at2"/>
<evidence type="ECO:0000256" key="7">
    <source>
        <dbReference type="ARBA" id="ARBA00048741"/>
    </source>
</evidence>
<dbReference type="GO" id="GO:0005829">
    <property type="term" value="C:cytosol"/>
    <property type="evidence" value="ECO:0007669"/>
    <property type="project" value="TreeGrafter"/>
</dbReference>
<dbReference type="CDD" id="cd01991">
    <property type="entry name" value="Asn_synthase_B_C"/>
    <property type="match status" value="1"/>
</dbReference>
<dbReference type="Pfam" id="PF00733">
    <property type="entry name" value="Asn_synthase"/>
    <property type="match status" value="1"/>
</dbReference>
<sequence length="649" mass="72292">MCGIVGIWGPLEGKEAILAQSCQRIRHRGPDSNGFWEDRETGVALAHVRLAILDLTEAGHQPMVSPCGRYVLILNGEIYNHLELRAELEQAGQAPAWRGHSDTETVLAYLAARGVEATMKAAVGMYANALWDRERRSLTLMRDRMGEKPLYYGYSGANLLFGSELKAFTPVPGFGRDIDRNALASFMRHNYIPAPQSIYAGIRKLPPGSWLEISTEQMHRREMPAPQVYWSALEAAEAGRRNPLSFGQDGDAVDALQAVLGRAVGGQMLSDVSLGAFLSGGIDSSTIVALMQAQSSKPVRTFAIGFHEKDYNEAEHAKAVAAHLGTDHTELYVTPEDALAVVPHLADMYDEPFADSSQIPTSLVTRMARQHVTVALSGDGGDELFGGYSRYFRVNSWWHKFGRVPGPLRHLTGAVMRGSAALPGSGAWRGKVGKLGELLSANNEGEFYRQFVSYWADPARVVKGGVEPRSPFEEPLDGRLFEAMMKLDAVTYLPDDILVKVDRAAMAVSLETRVPLIDHRVYEFAWQLPFNYKVRGNTGKWLLRQLLYRHVPQALVDRPKRGFAVPLSTWLRGPLRDWAEALLDPVRLRQEGWFEPEPILRKWREHASGHRNWSSHLWGVLMMQAWLDQYRRGDAVEPPAPRIGEGAGR</sequence>
<evidence type="ECO:0000256" key="10">
    <source>
        <dbReference type="PIRSR" id="PIRSR001589-3"/>
    </source>
</evidence>
<dbReference type="EMBL" id="NEVL01000006">
    <property type="protein sequence ID" value="OZI28780.1"/>
    <property type="molecule type" value="Genomic_DNA"/>
</dbReference>
<evidence type="ECO:0000256" key="9">
    <source>
        <dbReference type="PIRSR" id="PIRSR001589-2"/>
    </source>
</evidence>
<dbReference type="InterPro" id="IPR033738">
    <property type="entry name" value="AsnB_N"/>
</dbReference>
<dbReference type="InterPro" id="IPR017932">
    <property type="entry name" value="GATase_2_dom"/>
</dbReference>
<accession>A0A261RW14</accession>
<dbReference type="PANTHER" id="PTHR43284">
    <property type="entry name" value="ASPARAGINE SYNTHETASE (GLUTAMINE-HYDROLYZING)"/>
    <property type="match status" value="1"/>
</dbReference>
<dbReference type="EC" id="6.3.5.4" evidence="3"/>
<dbReference type="Gene3D" id="3.40.50.620">
    <property type="entry name" value="HUPs"/>
    <property type="match status" value="1"/>
</dbReference>
<proteinExistence type="inferred from homology"/>
<dbReference type="RefSeq" id="WP_094828706.1">
    <property type="nucleotide sequence ID" value="NZ_NEVL01000006.1"/>
</dbReference>
<dbReference type="PROSITE" id="PS51278">
    <property type="entry name" value="GATASE_TYPE_2"/>
    <property type="match status" value="1"/>
</dbReference>
<dbReference type="InterPro" id="IPR014729">
    <property type="entry name" value="Rossmann-like_a/b/a_fold"/>
</dbReference>
<dbReference type="InterPro" id="IPR051786">
    <property type="entry name" value="ASN_synthetase/amidase"/>
</dbReference>
<keyword evidence="8" id="KW-0061">Asparagine biosynthesis</keyword>
<dbReference type="AlphaFoldDB" id="A0A261RW14"/>
<evidence type="ECO:0000313" key="13">
    <source>
        <dbReference type="Proteomes" id="UP000217005"/>
    </source>
</evidence>
<dbReference type="PIRSF" id="PIRSF001589">
    <property type="entry name" value="Asn_synthetase_glu-h"/>
    <property type="match status" value="1"/>
</dbReference>
<feature type="site" description="Important for beta-aspartyl-AMP intermediate formation" evidence="10">
    <location>
        <position position="379"/>
    </location>
</feature>
<dbReference type="InterPro" id="IPR029055">
    <property type="entry name" value="Ntn_hydrolases_N"/>
</dbReference>
<comment type="caution">
    <text evidence="12">The sequence shown here is derived from an EMBL/GenBank/DDBJ whole genome shotgun (WGS) entry which is preliminary data.</text>
</comment>
<dbReference type="CDD" id="cd00712">
    <property type="entry name" value="AsnB"/>
    <property type="match status" value="1"/>
</dbReference>
<dbReference type="Proteomes" id="UP000217005">
    <property type="component" value="Unassembled WGS sequence"/>
</dbReference>
<feature type="active site" description="For GATase activity" evidence="8">
    <location>
        <position position="2"/>
    </location>
</feature>